<reference evidence="1 2" key="1">
    <citation type="journal article" date="2019" name="Mar. Drugs">
        <title>Comparative Genomics and CAZyme Genome Repertoires of Marine Zobellia amurskyensis KMM 3526(T) and Zobellia laminariae KMM 3676(T).</title>
        <authorList>
            <person name="Chernysheva N."/>
            <person name="Bystritskaya E."/>
            <person name="Stenkova A."/>
            <person name="Golovkin I."/>
            <person name="Nedashkovskaya O."/>
            <person name="Isaeva M."/>
        </authorList>
    </citation>
    <scope>NUCLEOTIDE SEQUENCE [LARGE SCALE GENOMIC DNA]</scope>
    <source>
        <strain evidence="1 2">KMM 3526</strain>
    </source>
</reference>
<organism evidence="1 2">
    <name type="scientific">Zobellia amurskyensis</name>
    <dbReference type="NCBI Taxonomy" id="248905"/>
    <lineage>
        <taxon>Bacteria</taxon>
        <taxon>Pseudomonadati</taxon>
        <taxon>Bacteroidota</taxon>
        <taxon>Flavobacteriia</taxon>
        <taxon>Flavobacteriales</taxon>
        <taxon>Flavobacteriaceae</taxon>
        <taxon>Zobellia</taxon>
    </lineage>
</organism>
<name>A0A7X2ZRC8_9FLAO</name>
<dbReference type="AlphaFoldDB" id="A0A7X2ZRC8"/>
<dbReference type="RefSeq" id="WP_155598905.1">
    <property type="nucleotide sequence ID" value="NZ_RCNR01000005.1"/>
</dbReference>
<proteinExistence type="predicted"/>
<dbReference type="Proteomes" id="UP000540519">
    <property type="component" value="Unassembled WGS sequence"/>
</dbReference>
<protein>
    <submittedName>
        <fullName evidence="1">GAF domain-containing protein</fullName>
    </submittedName>
</protein>
<accession>A0A7X2ZRC8</accession>
<dbReference type="EMBL" id="RCNR01000005">
    <property type="protein sequence ID" value="MUH34949.1"/>
    <property type="molecule type" value="Genomic_DNA"/>
</dbReference>
<gene>
    <name evidence="1" type="ORF">D9O36_03770</name>
</gene>
<sequence>MEKNYEGDLPITQLISFDKLLRQYDVMAKSDNVTTAKMAQRILKIAAPYPELRDGFSDVTLLEKHKDVIDIILQDIFSEVLTNNEIKAASLPYNNIIFNSSKRFRRILKDAGGEDFLPEMRNLPEHQMYIVACTVILNFHYGFNFDFKRPFFYDIPDKNGVMRHYRILYNADFMEILPTDKAKELTRKDVDELLDNFENIDLWKEKIPPHSFISKGFVISNMFDVTAEHSISEIKSSLIANDKRSSESFMSDLQETFRSFFNTPNIKAGFVEYNAKDNRFEKVYANGMESFLLGDKDSVSCTSSLCKKSYSKLLEENSYFAISDVDRYYESADEMSLFNGLKEQGVKSAILAPIAQKGQLLGVLELVAYEVNALNSVNANKLEDIMPFIVSAVLRSKTEESNLIDAVIQNECTSVHDSVYWRFEEEAKRFVKDGTEGRNPTFKEIVFKDVYPLYGQIDIKNSSQARNIAIQRDLMIQLSTIIKVIEEAWQKSKLPIYEELMFRVENHMDSIKESLHTNSEQAIFNFVMDEINPVFSHLKKSDDNLKNLILSYESSVDMGTESYYDHRRNYDESVTQINMKLAGLIDKKQKSAQAMFPHYFERYKTDGVEHNMYIGEEIVGDRDFDMLYLNNLRLWQLQVMCEMENAHYALKPKLPVPLDVASLILVYSTSLSIRFRMDEKRFDVDGTYNARYEIIKKRIDKSYIKGTNERLTQAGKMVIVYSQKRDELEYLRYITFLRTKGYFTGKVEIVELEGLQGVSGLKAIRADILYKTKENNNERTYTYDDLMSELKA</sequence>
<dbReference type="OrthoDB" id="627374at2"/>
<evidence type="ECO:0000313" key="2">
    <source>
        <dbReference type="Proteomes" id="UP000540519"/>
    </source>
</evidence>
<evidence type="ECO:0000313" key="1">
    <source>
        <dbReference type="EMBL" id="MUH34949.1"/>
    </source>
</evidence>
<dbReference type="SUPFAM" id="SSF55781">
    <property type="entry name" value="GAF domain-like"/>
    <property type="match status" value="1"/>
</dbReference>
<keyword evidence="2" id="KW-1185">Reference proteome</keyword>
<comment type="caution">
    <text evidence="1">The sequence shown here is derived from an EMBL/GenBank/DDBJ whole genome shotgun (WGS) entry which is preliminary data.</text>
</comment>